<evidence type="ECO:0000259" key="6">
    <source>
        <dbReference type="PROSITE" id="PS51795"/>
    </source>
</evidence>
<dbReference type="Proteomes" id="UP000825935">
    <property type="component" value="Chromosome 2"/>
</dbReference>
<dbReference type="PANTHER" id="PTHR33059">
    <property type="entry name" value="FCS-LIKE ZINC FINGER 5"/>
    <property type="match status" value="1"/>
</dbReference>
<dbReference type="InterPro" id="IPR007650">
    <property type="entry name" value="Zf-FLZ_dom"/>
</dbReference>
<evidence type="ECO:0000256" key="1">
    <source>
        <dbReference type="ARBA" id="ARBA00004496"/>
    </source>
</evidence>
<protein>
    <recommendedName>
        <fullName evidence="6">FLZ-type domain-containing protein</fullName>
    </recommendedName>
</protein>
<keyword evidence="3" id="KW-0963">Cytoplasm</keyword>
<keyword evidence="8" id="KW-1185">Reference proteome</keyword>
<dbReference type="EMBL" id="CM035407">
    <property type="protein sequence ID" value="KAH7445176.1"/>
    <property type="molecule type" value="Genomic_DNA"/>
</dbReference>
<dbReference type="GO" id="GO:0005737">
    <property type="term" value="C:cytoplasm"/>
    <property type="evidence" value="ECO:0007669"/>
    <property type="project" value="UniProtKB-SubCell"/>
</dbReference>
<dbReference type="GO" id="GO:0046872">
    <property type="term" value="F:metal ion binding"/>
    <property type="evidence" value="ECO:0007669"/>
    <property type="project" value="UniProtKB-KW"/>
</dbReference>
<evidence type="ECO:0000313" key="8">
    <source>
        <dbReference type="Proteomes" id="UP000825935"/>
    </source>
</evidence>
<evidence type="ECO:0000313" key="7">
    <source>
        <dbReference type="EMBL" id="KAH7445176.1"/>
    </source>
</evidence>
<dbReference type="PROSITE" id="PS51795">
    <property type="entry name" value="ZF_FLZ"/>
    <property type="match status" value="1"/>
</dbReference>
<dbReference type="AlphaFoldDB" id="A0A8T2VH40"/>
<name>A0A8T2VH40_CERRI</name>
<proteinExistence type="inferred from homology"/>
<gene>
    <name evidence="7" type="ORF">KP509_02G110800</name>
</gene>
<comment type="similarity">
    <text evidence="2">Belongs to the FLZ family.</text>
</comment>
<accession>A0A8T2VH40</accession>
<organism evidence="7 8">
    <name type="scientific">Ceratopteris richardii</name>
    <name type="common">Triangle waterfern</name>
    <dbReference type="NCBI Taxonomy" id="49495"/>
    <lineage>
        <taxon>Eukaryota</taxon>
        <taxon>Viridiplantae</taxon>
        <taxon>Streptophyta</taxon>
        <taxon>Embryophyta</taxon>
        <taxon>Tracheophyta</taxon>
        <taxon>Polypodiopsida</taxon>
        <taxon>Polypodiidae</taxon>
        <taxon>Polypodiales</taxon>
        <taxon>Pteridineae</taxon>
        <taxon>Pteridaceae</taxon>
        <taxon>Parkerioideae</taxon>
        <taxon>Ceratopteris</taxon>
    </lineage>
</organism>
<evidence type="ECO:0000256" key="3">
    <source>
        <dbReference type="ARBA" id="ARBA00022490"/>
    </source>
</evidence>
<evidence type="ECO:0000256" key="2">
    <source>
        <dbReference type="ARBA" id="ARBA00009374"/>
    </source>
</evidence>
<evidence type="ECO:0000256" key="5">
    <source>
        <dbReference type="PROSITE-ProRule" id="PRU01131"/>
    </source>
</evidence>
<dbReference type="PANTHER" id="PTHR33059:SF84">
    <property type="entry name" value="FCS-LIKE ZINC FINGER 15"/>
    <property type="match status" value="1"/>
</dbReference>
<reference evidence="7" key="1">
    <citation type="submission" date="2021-08" db="EMBL/GenBank/DDBJ databases">
        <title>WGS assembly of Ceratopteris richardii.</title>
        <authorList>
            <person name="Marchant D.B."/>
            <person name="Chen G."/>
            <person name="Jenkins J."/>
            <person name="Shu S."/>
            <person name="Leebens-Mack J."/>
            <person name="Grimwood J."/>
            <person name="Schmutz J."/>
            <person name="Soltis P."/>
            <person name="Soltis D."/>
            <person name="Chen Z.-H."/>
        </authorList>
    </citation>
    <scope>NUCLEOTIDE SEQUENCE</scope>
    <source>
        <strain evidence="7">Whitten #5841</strain>
        <tissue evidence="7">Leaf</tissue>
    </source>
</reference>
<sequence>MVDKQPSLPRTTTSSSLIVLECDEDFSTYINNEQVICNSPASAPCTPWKTVIAFDVENGKQSIIDRSGFEVEDEKKSPPHGCISPRSILEASVALSTQDKEQDVMRLPHSGLGNFLAARGDNKKDVDLIMSFQKGSEPATGETCTSFGNHSNVTKCLSKKCILDRTQPDCLACIEGVTQNVDICPNVTGTLVPDVEDSKRNFGIDEAFGSLITERLEGCFINSYVLTREKNAQRIVSEDGIVDDTEPSIDSCTKDLMNAFHSTGLTEILLLRNGGCRGTYNSPYNARVNQQSNLVVKKCGFNSFFSTSSSIACQNQAEGYLAFLEECFLCKRSLHLGKDIYVYRGDQSFCSVACRYQKISFDARKAKCRRTRGT</sequence>
<comment type="caution">
    <text evidence="7">The sequence shown here is derived from an EMBL/GenBank/DDBJ whole genome shotgun (WGS) entry which is preliminary data.</text>
</comment>
<evidence type="ECO:0000256" key="4">
    <source>
        <dbReference type="ARBA" id="ARBA00022723"/>
    </source>
</evidence>
<feature type="domain" description="FLZ-type" evidence="6">
    <location>
        <begin position="322"/>
        <end position="366"/>
    </location>
</feature>
<dbReference type="Pfam" id="PF04570">
    <property type="entry name" value="zf-FLZ"/>
    <property type="match status" value="1"/>
</dbReference>
<keyword evidence="4" id="KW-0479">Metal-binding</keyword>
<comment type="subcellular location">
    <subcellularLocation>
        <location evidence="1">Cytoplasm</location>
    </subcellularLocation>
</comment>
<feature type="zinc finger region" description="FLZ-type" evidence="5">
    <location>
        <begin position="322"/>
        <end position="366"/>
    </location>
</feature>